<dbReference type="EMBL" id="FZNZ01000026">
    <property type="protein sequence ID" value="SNR99590.1"/>
    <property type="molecule type" value="Genomic_DNA"/>
</dbReference>
<dbReference type="Proteomes" id="UP000198427">
    <property type="component" value="Unassembled WGS sequence"/>
</dbReference>
<dbReference type="SMART" id="SM00093">
    <property type="entry name" value="SERPIN"/>
    <property type="match status" value="1"/>
</dbReference>
<dbReference type="GO" id="GO:0004867">
    <property type="term" value="F:serine-type endopeptidase inhibitor activity"/>
    <property type="evidence" value="ECO:0007669"/>
    <property type="project" value="InterPro"/>
</dbReference>
<evidence type="ECO:0000313" key="3">
    <source>
        <dbReference type="Proteomes" id="UP000198427"/>
    </source>
</evidence>
<dbReference type="GO" id="GO:0005615">
    <property type="term" value="C:extracellular space"/>
    <property type="evidence" value="ECO:0007669"/>
    <property type="project" value="InterPro"/>
</dbReference>
<name>A0A2N9QS34_9BACT</name>
<dbReference type="RefSeq" id="WP_089366788.1">
    <property type="nucleotide sequence ID" value="NZ_CP023864.1"/>
</dbReference>
<dbReference type="PANTHER" id="PTHR11461:SF130">
    <property type="entry name" value="SERPIN 85F"/>
    <property type="match status" value="1"/>
</dbReference>
<protein>
    <submittedName>
        <fullName evidence="2">Serpin B</fullName>
    </submittedName>
</protein>
<comment type="similarity">
    <text evidence="1">Belongs to the serpin family.</text>
</comment>
<dbReference type="InterPro" id="IPR042185">
    <property type="entry name" value="Serpin_sf_2"/>
</dbReference>
<dbReference type="Pfam" id="PF00079">
    <property type="entry name" value="Serpin"/>
    <property type="match status" value="1"/>
</dbReference>
<evidence type="ECO:0000313" key="2">
    <source>
        <dbReference type="EMBL" id="SNR99590.1"/>
    </source>
</evidence>
<dbReference type="CDD" id="cd00172">
    <property type="entry name" value="serpin"/>
    <property type="match status" value="1"/>
</dbReference>
<dbReference type="Gene3D" id="3.30.497.10">
    <property type="entry name" value="Antithrombin, subunit I, domain 2"/>
    <property type="match status" value="1"/>
</dbReference>
<accession>A0A2N9QS34</accession>
<dbReference type="PANTHER" id="PTHR11461">
    <property type="entry name" value="SERINE PROTEASE INHIBITOR, SERPIN"/>
    <property type="match status" value="1"/>
</dbReference>
<dbReference type="SUPFAM" id="SSF56574">
    <property type="entry name" value="Serpins"/>
    <property type="match status" value="1"/>
</dbReference>
<proteinExistence type="inferred from homology"/>
<dbReference type="InterPro" id="IPR023796">
    <property type="entry name" value="Serpin_dom"/>
</dbReference>
<dbReference type="InterPro" id="IPR042178">
    <property type="entry name" value="Serpin_sf_1"/>
</dbReference>
<dbReference type="InterPro" id="IPR036186">
    <property type="entry name" value="Serpin_sf"/>
</dbReference>
<sequence length="435" mass="48737">MAKKLLFLPILLLLVCCTQSKKALQKLEQTVKEATTSLQPTLEDAAKKADPDYQLSKEEERLVSSSNAFSLKLFQLLANKKGKESVALSPMAVIYSLNMLNNGANGKTQAVISKALGYTADDLEDINSLSRTMLIGQRKGGIDEQNDSSGYMITANFLILNGQTKLLPDFQEVLEHDYFTNIIDNANTPKGKERANKLCKTITKGDITNLPINLTGPRAAQLFNAVTLKTAWSLPFYKELTKSMPFHCEDGRTRQVRMMMNDDTMQMYQGYNAKDYQVLLMPLQNGFSLYAILPQKKVNLQDVIRKLTVKELRKIAQSTKTYDNVNILFPCFSTSSNIPLKQLYGDMGLGSLFTHEADFSRMSAQPLAVDDVFQQISLNVNEDGISAKAIQVTHIAYLSANDNTSSFSFKADHPFLYYILDRYDNLCFMGTYMGD</sequence>
<dbReference type="AlphaFoldDB" id="A0A2N9QS34"/>
<comment type="caution">
    <text evidence="2">The sequence shown here is derived from an EMBL/GenBank/DDBJ whole genome shotgun (WGS) entry which is preliminary data.</text>
</comment>
<dbReference type="InterPro" id="IPR000215">
    <property type="entry name" value="Serpin_fam"/>
</dbReference>
<evidence type="ECO:0000256" key="1">
    <source>
        <dbReference type="RuleBase" id="RU000411"/>
    </source>
</evidence>
<dbReference type="PROSITE" id="PS00284">
    <property type="entry name" value="SERPIN"/>
    <property type="match status" value="1"/>
</dbReference>
<reference evidence="2 3" key="1">
    <citation type="submission" date="2017-06" db="EMBL/GenBank/DDBJ databases">
        <authorList>
            <person name="Varghese N."/>
            <person name="Submissions S."/>
        </authorList>
    </citation>
    <scope>NUCLEOTIDE SEQUENCE [LARGE SCALE GENOMIC DNA]</scope>
    <source>
        <strain evidence="2 3">DSM 26989</strain>
    </source>
</reference>
<organism evidence="2 3">
    <name type="scientific">Prevotella jejuni</name>
    <dbReference type="NCBI Taxonomy" id="1177574"/>
    <lineage>
        <taxon>Bacteria</taxon>
        <taxon>Pseudomonadati</taxon>
        <taxon>Bacteroidota</taxon>
        <taxon>Bacteroidia</taxon>
        <taxon>Bacteroidales</taxon>
        <taxon>Prevotellaceae</taxon>
        <taxon>Prevotella</taxon>
    </lineage>
</organism>
<dbReference type="GeneID" id="94030594"/>
<gene>
    <name evidence="2" type="ORF">SAMN06265364_12629</name>
</gene>
<dbReference type="OrthoDB" id="9764871at2"/>
<dbReference type="KEGG" id="pje:CRM71_14905"/>
<dbReference type="InterPro" id="IPR023795">
    <property type="entry name" value="Serpin_CS"/>
</dbReference>
<dbReference type="Gene3D" id="2.30.39.10">
    <property type="entry name" value="Alpha-1-antitrypsin, domain 1"/>
    <property type="match status" value="1"/>
</dbReference>
<keyword evidence="3" id="KW-1185">Reference proteome</keyword>